<evidence type="ECO:0000259" key="2">
    <source>
        <dbReference type="Pfam" id="PF18818"/>
    </source>
</evidence>
<dbReference type="Pfam" id="PF08401">
    <property type="entry name" value="ArdcN"/>
    <property type="match status" value="1"/>
</dbReference>
<dbReference type="InterPro" id="IPR017113">
    <property type="entry name" value="Antirestriction_ArdC"/>
</dbReference>
<evidence type="ECO:0000313" key="3">
    <source>
        <dbReference type="EMBL" id="KGQ32326.1"/>
    </source>
</evidence>
<feature type="domain" description="Polyvalent protein metallopeptidase" evidence="2">
    <location>
        <begin position="162"/>
        <end position="288"/>
    </location>
</feature>
<reference evidence="3 4" key="1">
    <citation type="submission" date="2014-08" db="EMBL/GenBank/DDBJ databases">
        <title>Chaperone-usher fimbriae in a diverse selection of Gallibacterium genomes.</title>
        <authorList>
            <person name="Kudirkiene E."/>
            <person name="Bager R.J."/>
            <person name="Johnson T.J."/>
            <person name="Bojesen A.M."/>
        </authorList>
    </citation>
    <scope>NUCLEOTIDE SEQUENCE [LARGE SCALE GENOMIC DNA]</scope>
    <source>
        <strain evidence="3 4">CCM5976</strain>
    </source>
</reference>
<dbReference type="InterPro" id="IPR041459">
    <property type="entry name" value="MPTase-PolyVal"/>
</dbReference>
<dbReference type="RefSeq" id="WP_039135404.1">
    <property type="nucleotide sequence ID" value="NZ_JPXY01000024.1"/>
</dbReference>
<organism evidence="3 4">
    <name type="scientific">Gallibacterium genomosp. 2</name>
    <dbReference type="NCBI Taxonomy" id="155517"/>
    <lineage>
        <taxon>Bacteria</taxon>
        <taxon>Pseudomonadati</taxon>
        <taxon>Pseudomonadota</taxon>
        <taxon>Gammaproteobacteria</taxon>
        <taxon>Pasteurellales</taxon>
        <taxon>Pasteurellaceae</taxon>
        <taxon>Gallibacterium</taxon>
    </lineage>
</organism>
<comment type="caution">
    <text evidence="3">The sequence shown here is derived from an EMBL/GenBank/DDBJ whole genome shotgun (WGS) entry which is preliminary data.</text>
</comment>
<name>A0A0A2XIZ4_9PAST</name>
<dbReference type="PIRSF" id="PIRSF037112">
    <property type="entry name" value="Antirestriction_ArdC"/>
    <property type="match status" value="1"/>
</dbReference>
<dbReference type="InterPro" id="IPR013610">
    <property type="entry name" value="ArdC_N"/>
</dbReference>
<dbReference type="GO" id="GO:0003697">
    <property type="term" value="F:single-stranded DNA binding"/>
    <property type="evidence" value="ECO:0007669"/>
    <property type="project" value="InterPro"/>
</dbReference>
<accession>A0A0A2XIZ4</accession>
<evidence type="ECO:0000313" key="4">
    <source>
        <dbReference type="Proteomes" id="UP000030418"/>
    </source>
</evidence>
<dbReference type="AlphaFoldDB" id="A0A0A2XIZ4"/>
<protein>
    <submittedName>
        <fullName evidence="3">Antirestriction protein</fullName>
    </submittedName>
</protein>
<proteinExistence type="predicted"/>
<feature type="domain" description="N-terminal" evidence="1">
    <location>
        <begin position="14"/>
        <end position="135"/>
    </location>
</feature>
<dbReference type="Pfam" id="PF18818">
    <property type="entry name" value="MPTase-PolyVal"/>
    <property type="match status" value="1"/>
</dbReference>
<dbReference type="EMBL" id="JPXY01000024">
    <property type="protein sequence ID" value="KGQ32326.1"/>
    <property type="molecule type" value="Genomic_DNA"/>
</dbReference>
<keyword evidence="4" id="KW-1185">Reference proteome</keyword>
<dbReference type="Proteomes" id="UP000030418">
    <property type="component" value="Unassembled WGS sequence"/>
</dbReference>
<evidence type="ECO:0000259" key="1">
    <source>
        <dbReference type="Pfam" id="PF08401"/>
    </source>
</evidence>
<sequence>MKNQQNASASHKIDVYQDVTDRIVQCLESGTRPWIKPWVSGLPQNAVSGRYYTGINVLLLMIASEEKGYQSTKWLTAKAANKLGGKIKKGEKATRIINYSPIEREKKDDNGELILDSEGNPEMEKFAIIRAYPLFNIEQCEGLPEEMYLEKEMPSEFQKVNEVHQILEGMGVAVKHTAGDQAYYSPLMDVINMPLMKTFCTERSYYSVLLHEMIHATGHKDRLEREGITSKKAKFGNEIYAFEELIAEMGSAFVCTALGFDTISNNASYIDSWIKVLKSDKKAIFRASGEARKAAEYLFEIRDTMRLYEQYEQYDAA</sequence>
<gene>
    <name evidence="3" type="ORF">P375_05895</name>
</gene>